<gene>
    <name evidence="1" type="ORF">GMD52_04860</name>
</gene>
<reference evidence="1 2" key="1">
    <citation type="journal article" date="2019" name="Nat. Med.">
        <title>A library of human gut bacterial isolates paired with longitudinal multiomics data enables mechanistic microbiome research.</title>
        <authorList>
            <person name="Poyet M."/>
            <person name="Groussin M."/>
            <person name="Gibbons S.M."/>
            <person name="Avila-Pacheco J."/>
            <person name="Jiang X."/>
            <person name="Kearney S.M."/>
            <person name="Perrotta A.R."/>
            <person name="Berdy B."/>
            <person name="Zhao S."/>
            <person name="Lieberman T.D."/>
            <person name="Swanson P.K."/>
            <person name="Smith M."/>
            <person name="Roesemann S."/>
            <person name="Alexander J.E."/>
            <person name="Rich S.A."/>
            <person name="Livny J."/>
            <person name="Vlamakis H."/>
            <person name="Clish C."/>
            <person name="Bullock K."/>
            <person name="Deik A."/>
            <person name="Scott J."/>
            <person name="Pierce K.A."/>
            <person name="Xavier R.J."/>
            <person name="Alm E.J."/>
        </authorList>
    </citation>
    <scope>NUCLEOTIDE SEQUENCE [LARGE SCALE GENOMIC DNA]</scope>
    <source>
        <strain evidence="1 2">BIOML-A7</strain>
    </source>
</reference>
<sequence>MNYLSILNQKRPALIASLPGNRLDLAKAAVECGADVVKVHMNVQHRASGLHFGTFEEEKETLQEILSVAKGPCGIVAGNSVQDVERDYRKAFELGFSFVSLYSTAMPLSVLATPGLIKMVALSCDYTLEDVRCLPDIGADVLEASIMRPETYGQRLTAAELLQYNAICKESKLPVVIPSQRKIQPVEVGQLAACGVAGIMIGAVVTGTEEKEFRRSMSAFRNEIDKI</sequence>
<dbReference type="SUPFAM" id="SSF51391">
    <property type="entry name" value="Thiamin phosphate synthase"/>
    <property type="match status" value="1"/>
</dbReference>
<dbReference type="EMBL" id="WMZR01000005">
    <property type="protein sequence ID" value="MTS50871.1"/>
    <property type="molecule type" value="Genomic_DNA"/>
</dbReference>
<dbReference type="InterPro" id="IPR036206">
    <property type="entry name" value="ThiamineP_synth_sf"/>
</dbReference>
<dbReference type="Proteomes" id="UP000449193">
    <property type="component" value="Unassembled WGS sequence"/>
</dbReference>
<dbReference type="RefSeq" id="WP_155201197.1">
    <property type="nucleotide sequence ID" value="NZ_WMZL01000006.1"/>
</dbReference>
<proteinExistence type="predicted"/>
<accession>A0A6I3Q866</accession>
<protein>
    <submittedName>
        <fullName evidence="1">Uncharacterized protein</fullName>
    </submittedName>
</protein>
<evidence type="ECO:0000313" key="1">
    <source>
        <dbReference type="EMBL" id="MTS50871.1"/>
    </source>
</evidence>
<name>A0A6I3Q866_9FIRM</name>
<evidence type="ECO:0000313" key="2">
    <source>
        <dbReference type="Proteomes" id="UP000449193"/>
    </source>
</evidence>
<organism evidence="1 2">
    <name type="scientific">Ruthenibacterium lactatiformans</name>
    <dbReference type="NCBI Taxonomy" id="1550024"/>
    <lineage>
        <taxon>Bacteria</taxon>
        <taxon>Bacillati</taxon>
        <taxon>Bacillota</taxon>
        <taxon>Clostridia</taxon>
        <taxon>Eubacteriales</taxon>
        <taxon>Oscillospiraceae</taxon>
        <taxon>Ruthenibacterium</taxon>
    </lineage>
</organism>
<dbReference type="AlphaFoldDB" id="A0A6I3Q866"/>
<comment type="caution">
    <text evidence="1">The sequence shown here is derived from an EMBL/GenBank/DDBJ whole genome shotgun (WGS) entry which is preliminary data.</text>
</comment>